<dbReference type="AlphaFoldDB" id="A0A4Z1GMV7"/>
<reference evidence="1 2" key="1">
    <citation type="submission" date="2017-12" db="EMBL/GenBank/DDBJ databases">
        <title>Comparative genomics of Botrytis spp.</title>
        <authorList>
            <person name="Valero-Jimenez C.A."/>
            <person name="Tapia P."/>
            <person name="Veloso J."/>
            <person name="Silva-Moreno E."/>
            <person name="Staats M."/>
            <person name="Valdes J.H."/>
            <person name="Van Kan J.A.L."/>
        </authorList>
    </citation>
    <scope>NUCLEOTIDE SEQUENCE [LARGE SCALE GENOMIC DNA]</scope>
    <source>
        <strain evidence="1 2">Bh0001</strain>
    </source>
</reference>
<evidence type="ECO:0000313" key="2">
    <source>
        <dbReference type="Proteomes" id="UP000297814"/>
    </source>
</evidence>
<evidence type="ECO:0000313" key="1">
    <source>
        <dbReference type="EMBL" id="TGO36782.1"/>
    </source>
</evidence>
<dbReference type="Proteomes" id="UP000297814">
    <property type="component" value="Unassembled WGS sequence"/>
</dbReference>
<protein>
    <submittedName>
        <fullName evidence="1">Uncharacterized protein</fullName>
    </submittedName>
</protein>
<keyword evidence="2" id="KW-1185">Reference proteome</keyword>
<dbReference type="EMBL" id="PQXK01000115">
    <property type="protein sequence ID" value="TGO36782.1"/>
    <property type="molecule type" value="Genomic_DNA"/>
</dbReference>
<gene>
    <name evidence="1" type="ORF">BHYA_0115g00330</name>
</gene>
<organism evidence="1 2">
    <name type="scientific">Botrytis hyacinthi</name>
    <dbReference type="NCBI Taxonomy" id="278943"/>
    <lineage>
        <taxon>Eukaryota</taxon>
        <taxon>Fungi</taxon>
        <taxon>Dikarya</taxon>
        <taxon>Ascomycota</taxon>
        <taxon>Pezizomycotina</taxon>
        <taxon>Leotiomycetes</taxon>
        <taxon>Helotiales</taxon>
        <taxon>Sclerotiniaceae</taxon>
        <taxon>Botrytis</taxon>
    </lineage>
</organism>
<proteinExistence type="predicted"/>
<comment type="caution">
    <text evidence="1">The sequence shown here is derived from an EMBL/GenBank/DDBJ whole genome shotgun (WGS) entry which is preliminary data.</text>
</comment>
<sequence>MVQNLNTESAVARKFQQEKMSRSKWYLATEATNDIRNSVHATSSFHCSFSLCVTIEIVQPPVTLVSAQAGNLRNFFFKEEKALVYGASKFADS</sequence>
<accession>A0A4Z1GMV7</accession>
<name>A0A4Z1GMV7_9HELO</name>